<dbReference type="InterPro" id="IPR025250">
    <property type="entry name" value="DUF4199"/>
</dbReference>
<evidence type="ECO:0000313" key="2">
    <source>
        <dbReference type="EMBL" id="SDN14266.1"/>
    </source>
</evidence>
<feature type="transmembrane region" description="Helical" evidence="1">
    <location>
        <begin position="160"/>
        <end position="181"/>
    </location>
</feature>
<feature type="transmembrane region" description="Helical" evidence="1">
    <location>
        <begin position="18"/>
        <end position="37"/>
    </location>
</feature>
<feature type="transmembrane region" description="Helical" evidence="1">
    <location>
        <begin position="43"/>
        <end position="64"/>
    </location>
</feature>
<dbReference type="AlphaFoldDB" id="A0A1G9Z0W7"/>
<dbReference type="EMBL" id="FNGY01000006">
    <property type="protein sequence ID" value="SDN14266.1"/>
    <property type="molecule type" value="Genomic_DNA"/>
</dbReference>
<accession>A0A1G9Z0W7</accession>
<organism evidence="2 3">
    <name type="scientific">Pedobacter steynii</name>
    <dbReference type="NCBI Taxonomy" id="430522"/>
    <lineage>
        <taxon>Bacteria</taxon>
        <taxon>Pseudomonadati</taxon>
        <taxon>Bacteroidota</taxon>
        <taxon>Sphingobacteriia</taxon>
        <taxon>Sphingobacteriales</taxon>
        <taxon>Sphingobacteriaceae</taxon>
        <taxon>Pedobacter</taxon>
    </lineage>
</organism>
<keyword evidence="1" id="KW-1133">Transmembrane helix</keyword>
<gene>
    <name evidence="2" type="ORF">SAMN05421820_106287</name>
</gene>
<reference evidence="3" key="1">
    <citation type="submission" date="2016-10" db="EMBL/GenBank/DDBJ databases">
        <authorList>
            <person name="Varghese N."/>
            <person name="Submissions S."/>
        </authorList>
    </citation>
    <scope>NUCLEOTIDE SEQUENCE [LARGE SCALE GENOMIC DNA]</scope>
    <source>
        <strain evidence="3">DSM 19110</strain>
    </source>
</reference>
<feature type="transmembrane region" description="Helical" evidence="1">
    <location>
        <begin position="85"/>
        <end position="103"/>
    </location>
</feature>
<sequence>METEQPLDNLKPEAAKNGLILGLITLVLGVISAYVLVKATSMWAIFLVPIGIGFLIPVILAVFLSLDLRKKIGGYWNLRQATSGIFIMFLASYIISTGGNFVFTKLIEPTMSSQIQSSVTNATASMMRGQGVDEATIEKKEAEMAEQFAKKESGTMIQTIQGHLIAVIIIFVVALLFGAIFKKSPPLFFTEDKEE</sequence>
<keyword evidence="1" id="KW-0472">Membrane</keyword>
<evidence type="ECO:0000256" key="1">
    <source>
        <dbReference type="SAM" id="Phobius"/>
    </source>
</evidence>
<evidence type="ECO:0008006" key="4">
    <source>
        <dbReference type="Google" id="ProtNLM"/>
    </source>
</evidence>
<proteinExistence type="predicted"/>
<name>A0A1G9Z0W7_9SPHI</name>
<protein>
    <recommendedName>
        <fullName evidence="4">DUF4199 domain-containing protein</fullName>
    </recommendedName>
</protein>
<dbReference type="Proteomes" id="UP000183200">
    <property type="component" value="Unassembled WGS sequence"/>
</dbReference>
<evidence type="ECO:0000313" key="3">
    <source>
        <dbReference type="Proteomes" id="UP000183200"/>
    </source>
</evidence>
<dbReference type="OrthoDB" id="660361at2"/>
<keyword evidence="1" id="KW-0812">Transmembrane</keyword>
<keyword evidence="3" id="KW-1185">Reference proteome</keyword>
<dbReference type="RefSeq" id="WP_074609581.1">
    <property type="nucleotide sequence ID" value="NZ_FNGY01000006.1"/>
</dbReference>
<dbReference type="Pfam" id="PF13858">
    <property type="entry name" value="DUF4199"/>
    <property type="match status" value="1"/>
</dbReference>